<comment type="caution">
    <text evidence="1">The sequence shown here is derived from an EMBL/GenBank/DDBJ whole genome shotgun (WGS) entry which is preliminary data.</text>
</comment>
<evidence type="ECO:0000313" key="2">
    <source>
        <dbReference type="Proteomes" id="UP000095200"/>
    </source>
</evidence>
<accession>A0A194AHI0</accession>
<sequence length="245" mass="29443">MSKSWIKQKRDEFVRDVLRDFCLVSVQLENEFKHYDLNGFTRFTFFRDLLGARTNKGQLWRLKDTAHLLFRNEPEESIIAHYLDWAIGYIFHECMKLMEDSYQRRRYKPWFESLPPKTNMEPEEVLIGKELYMLIEQTRESIDREIKRVRFLLFHCRRMLTIYLPAHHENALLARFIYDQNDLVRQVFRSGYDSFIQALYNDSPDRLFSLAAQSLEQGGWHREAREAREAGKNNELLEFSSSLQA</sequence>
<evidence type="ECO:0000313" key="1">
    <source>
        <dbReference type="EMBL" id="GAU08788.1"/>
    </source>
</evidence>
<proteinExistence type="predicted"/>
<dbReference type="OrthoDB" id="5447835at2"/>
<protein>
    <submittedName>
        <fullName evidence="1">Uncharacterized protein</fullName>
    </submittedName>
</protein>
<keyword evidence="2" id="KW-1185">Reference proteome</keyword>
<name>A0A194AHI0_9BACT</name>
<dbReference type="RefSeq" id="WP_069858841.1">
    <property type="nucleotide sequence ID" value="NZ_BDFE01000015.1"/>
</dbReference>
<gene>
    <name evidence="1" type="ORF">DPF_1505</name>
</gene>
<dbReference type="AlphaFoldDB" id="A0A194AHI0"/>
<dbReference type="EMBL" id="BDFE01000015">
    <property type="protein sequence ID" value="GAU08788.1"/>
    <property type="molecule type" value="Genomic_DNA"/>
</dbReference>
<dbReference type="Proteomes" id="UP000095200">
    <property type="component" value="Unassembled WGS sequence"/>
</dbReference>
<reference evidence="2" key="1">
    <citation type="submission" date="2016-06" db="EMBL/GenBank/DDBJ databases">
        <title>Draft genome sequence of Desulfoplanes formicivorans strain Pf12B.</title>
        <authorList>
            <person name="Watanabe M."/>
            <person name="Kojima H."/>
            <person name="Fukui M."/>
        </authorList>
    </citation>
    <scope>NUCLEOTIDE SEQUENCE [LARGE SCALE GENOMIC DNA]</scope>
    <source>
        <strain evidence="2">Pf12B</strain>
    </source>
</reference>
<organism evidence="1 2">
    <name type="scientific">Desulfoplanes formicivorans</name>
    <dbReference type="NCBI Taxonomy" id="1592317"/>
    <lineage>
        <taxon>Bacteria</taxon>
        <taxon>Pseudomonadati</taxon>
        <taxon>Thermodesulfobacteriota</taxon>
        <taxon>Desulfovibrionia</taxon>
        <taxon>Desulfovibrionales</taxon>
        <taxon>Desulfoplanaceae</taxon>
        <taxon>Desulfoplanes</taxon>
    </lineage>
</organism>